<dbReference type="EMBL" id="BGZK01001355">
    <property type="protein sequence ID" value="GBP77957.1"/>
    <property type="molecule type" value="Genomic_DNA"/>
</dbReference>
<organism evidence="2 3">
    <name type="scientific">Eumeta variegata</name>
    <name type="common">Bagworm moth</name>
    <name type="synonym">Eumeta japonica</name>
    <dbReference type="NCBI Taxonomy" id="151549"/>
    <lineage>
        <taxon>Eukaryota</taxon>
        <taxon>Metazoa</taxon>
        <taxon>Ecdysozoa</taxon>
        <taxon>Arthropoda</taxon>
        <taxon>Hexapoda</taxon>
        <taxon>Insecta</taxon>
        <taxon>Pterygota</taxon>
        <taxon>Neoptera</taxon>
        <taxon>Endopterygota</taxon>
        <taxon>Lepidoptera</taxon>
        <taxon>Glossata</taxon>
        <taxon>Ditrysia</taxon>
        <taxon>Tineoidea</taxon>
        <taxon>Psychidae</taxon>
        <taxon>Oiketicinae</taxon>
        <taxon>Eumeta</taxon>
    </lineage>
</organism>
<evidence type="ECO:0000313" key="2">
    <source>
        <dbReference type="EMBL" id="GBP77957.1"/>
    </source>
</evidence>
<keyword evidence="2" id="KW-0695">RNA-directed DNA polymerase</keyword>
<dbReference type="AlphaFoldDB" id="A0A4C1YU63"/>
<evidence type="ECO:0000256" key="1">
    <source>
        <dbReference type="SAM" id="MobiDB-lite"/>
    </source>
</evidence>
<dbReference type="GO" id="GO:0003964">
    <property type="term" value="F:RNA-directed DNA polymerase activity"/>
    <property type="evidence" value="ECO:0007669"/>
    <property type="project" value="UniProtKB-KW"/>
</dbReference>
<proteinExistence type="predicted"/>
<sequence length="217" mass="23995">MLFQSYHKRSIDLLRVNRGFAIRKNEKKPGGFKATRDGLLGPNKSATLLTETFFLDDRVDTDYPHHVQVRRQTDADDQPPVTSGDLPGVDPPFTGAEVRNALKAFHPRKAPGIDEFTSDICQAAIFRDLGLFLAMANKCLELGYFPRAWKVAAIKVIPKPGKDDYIRPVLQAHKPVQCIEQNRGKNAGRAPPMTLDSEAAGDAVWLHAAARDGGRPL</sequence>
<keyword evidence="2" id="KW-0548">Nucleotidyltransferase</keyword>
<protein>
    <submittedName>
        <fullName evidence="2">Probable RNA-directed DNA polymerase from transposon BS</fullName>
    </submittedName>
</protein>
<name>A0A4C1YU63_EUMVA</name>
<feature type="region of interest" description="Disordered" evidence="1">
    <location>
        <begin position="71"/>
        <end position="90"/>
    </location>
</feature>
<dbReference type="Proteomes" id="UP000299102">
    <property type="component" value="Unassembled WGS sequence"/>
</dbReference>
<gene>
    <name evidence="2" type="primary">RTase</name>
    <name evidence="2" type="ORF">EVAR_83205_1</name>
</gene>
<keyword evidence="2" id="KW-0808">Transferase</keyword>
<comment type="caution">
    <text evidence="2">The sequence shown here is derived from an EMBL/GenBank/DDBJ whole genome shotgun (WGS) entry which is preliminary data.</text>
</comment>
<reference evidence="2 3" key="1">
    <citation type="journal article" date="2019" name="Commun. Biol.">
        <title>The bagworm genome reveals a unique fibroin gene that provides high tensile strength.</title>
        <authorList>
            <person name="Kono N."/>
            <person name="Nakamura H."/>
            <person name="Ohtoshi R."/>
            <person name="Tomita M."/>
            <person name="Numata K."/>
            <person name="Arakawa K."/>
        </authorList>
    </citation>
    <scope>NUCLEOTIDE SEQUENCE [LARGE SCALE GENOMIC DNA]</scope>
</reference>
<keyword evidence="3" id="KW-1185">Reference proteome</keyword>
<evidence type="ECO:0000313" key="3">
    <source>
        <dbReference type="Proteomes" id="UP000299102"/>
    </source>
</evidence>
<accession>A0A4C1YU63</accession>
<dbReference type="OrthoDB" id="7697131at2759"/>